<sequence length="101" mass="10959">MTDPVTVDIPHSLTQADVRAKMDGGITKLAGMFPGGSVVDHRWEDDRTMTFTVSALGQRVASRVELLEGRVRATIDLPPMLALFADKLRSKLAKDGPGLLK</sequence>
<dbReference type="InterPro" id="IPR013433">
    <property type="entry name" value="PHA_gran_rgn"/>
</dbReference>
<dbReference type="Proteomes" id="UP001058533">
    <property type="component" value="Chromosome"/>
</dbReference>
<dbReference type="RefSeq" id="WP_256505387.1">
    <property type="nucleotide sequence ID" value="NZ_CP101740.1"/>
</dbReference>
<proteinExistence type="predicted"/>
<protein>
    <submittedName>
        <fullName evidence="1">Polyhydroxyalkanoic acid system family protein</fullName>
    </submittedName>
</protein>
<accession>A0ABY5L6J0</accession>
<evidence type="ECO:0000313" key="2">
    <source>
        <dbReference type="Proteomes" id="UP001058533"/>
    </source>
</evidence>
<organism evidence="1 2">
    <name type="scientific">Sphingomonas qomolangmaensis</name>
    <dbReference type="NCBI Taxonomy" id="2918765"/>
    <lineage>
        <taxon>Bacteria</taxon>
        <taxon>Pseudomonadati</taxon>
        <taxon>Pseudomonadota</taxon>
        <taxon>Alphaproteobacteria</taxon>
        <taxon>Sphingomonadales</taxon>
        <taxon>Sphingomonadaceae</taxon>
        <taxon>Sphingomonas</taxon>
    </lineage>
</organism>
<dbReference type="Pfam" id="PF09650">
    <property type="entry name" value="PHA_gran_rgn"/>
    <property type="match status" value="1"/>
</dbReference>
<gene>
    <name evidence="1" type="ORF">NMP03_10790</name>
</gene>
<dbReference type="EMBL" id="CP101740">
    <property type="protein sequence ID" value="UUL81683.1"/>
    <property type="molecule type" value="Genomic_DNA"/>
</dbReference>
<keyword evidence="2" id="KW-1185">Reference proteome</keyword>
<reference evidence="1" key="1">
    <citation type="submission" date="2022-07" db="EMBL/GenBank/DDBJ databases">
        <title>Sphingomonas sp. nov., a novel bacterium isolated from the north slope of the Mount Everest.</title>
        <authorList>
            <person name="Cui X."/>
            <person name="Liu Y."/>
        </authorList>
    </citation>
    <scope>NUCLEOTIDE SEQUENCE</scope>
    <source>
        <strain evidence="1">S5-59</strain>
    </source>
</reference>
<name>A0ABY5L6J0_9SPHN</name>
<evidence type="ECO:0000313" key="1">
    <source>
        <dbReference type="EMBL" id="UUL81683.1"/>
    </source>
</evidence>